<evidence type="ECO:0000313" key="4">
    <source>
        <dbReference type="EMBL" id="EAV41818.1"/>
    </source>
</evidence>
<sequence length="304" mass="33025">MAVLYTSDETRGAVFAERFAAVFPDLPFYQSEAPRPEDVEFLVTWTVPGNVDKLYPNLKLIFSVGAGVDQFDLAALPDRVSVVRMLEPGIAEQMREYVTLAVLGLHRDLPRYINQQAGAQWLVGRNVAAKSRRVGVMGLGQLGKAVLEALSPFGFQLKGWARRQHDIPGVETFTDLGAFLAGTDILVCLLPLTPATTAILDAKLFSTLPRGASLVHAGRGRQLDHQALVDALDEGQLASAWLDVTHPEPLPADHAFWAHPQIVLTPHIASQTRATEGADHVISGIQAFLAGTPIPGLVERERGY</sequence>
<dbReference type="SUPFAM" id="SSF51735">
    <property type="entry name" value="NAD(P)-binding Rossmann-fold domains"/>
    <property type="match status" value="1"/>
</dbReference>
<reference evidence="4 5" key="1">
    <citation type="submission" date="2006-05" db="EMBL/GenBank/DDBJ databases">
        <authorList>
            <person name="King G."/>
            <person name="Ferriera S."/>
            <person name="Johnson J."/>
            <person name="Kravitz S."/>
            <person name="Beeson K."/>
            <person name="Sutton G."/>
            <person name="Rogers Y.-H."/>
            <person name="Friedman R."/>
            <person name="Frazier M."/>
            <person name="Venter J.C."/>
        </authorList>
    </citation>
    <scope>NUCLEOTIDE SEQUENCE [LARGE SCALE GENOMIC DNA]</scope>
    <source>
        <strain evidence="5">ATCC 25650 / DSM 13394 / JCM 20685 / NBRC 16684 / NCIMB 2208 / IAM 12614 / B1</strain>
    </source>
</reference>
<dbReference type="SUPFAM" id="SSF52283">
    <property type="entry name" value="Formate/glycerate dehydrogenase catalytic domain-like"/>
    <property type="match status" value="1"/>
</dbReference>
<dbReference type="GO" id="GO:0051287">
    <property type="term" value="F:NAD binding"/>
    <property type="evidence" value="ECO:0007669"/>
    <property type="project" value="InterPro"/>
</dbReference>
<name>A0NZD9_ROSAI</name>
<dbReference type="InterPro" id="IPR006140">
    <property type="entry name" value="D-isomer_DH_NAD-bd"/>
</dbReference>
<feature type="domain" description="D-isomer specific 2-hydroxyacid dehydrogenase NAD-binding" evidence="3">
    <location>
        <begin position="101"/>
        <end position="269"/>
    </location>
</feature>
<gene>
    <name evidence="4" type="ORF">SIAM614_31136</name>
</gene>
<dbReference type="PANTHER" id="PTHR43333:SF1">
    <property type="entry name" value="D-ISOMER SPECIFIC 2-HYDROXYACID DEHYDROGENASE NAD-BINDING DOMAIN-CONTAINING PROTEIN"/>
    <property type="match status" value="1"/>
</dbReference>
<dbReference type="Pfam" id="PF02826">
    <property type="entry name" value="2-Hacid_dh_C"/>
    <property type="match status" value="1"/>
</dbReference>
<protein>
    <recommendedName>
        <fullName evidence="3">D-isomer specific 2-hydroxyacid dehydrogenase NAD-binding domain-containing protein</fullName>
    </recommendedName>
</protein>
<dbReference type="Gene3D" id="3.40.50.720">
    <property type="entry name" value="NAD(P)-binding Rossmann-like Domain"/>
    <property type="match status" value="2"/>
</dbReference>
<organism evidence="4 5">
    <name type="scientific">Roseibium aggregatum (strain ATCC 25650 / DSM 13394 / JCM 20685 / NBRC 16684 / NCIMB 2208 / IAM 12614 / B1)</name>
    <name type="common">Stappia aggregata</name>
    <dbReference type="NCBI Taxonomy" id="384765"/>
    <lineage>
        <taxon>Bacteria</taxon>
        <taxon>Pseudomonadati</taxon>
        <taxon>Pseudomonadota</taxon>
        <taxon>Alphaproteobacteria</taxon>
        <taxon>Hyphomicrobiales</taxon>
        <taxon>Stappiaceae</taxon>
        <taxon>Roseibium</taxon>
    </lineage>
</organism>
<dbReference type="InterPro" id="IPR036291">
    <property type="entry name" value="NAD(P)-bd_dom_sf"/>
</dbReference>
<dbReference type="AlphaFoldDB" id="A0NZD9"/>
<evidence type="ECO:0000259" key="3">
    <source>
        <dbReference type="Pfam" id="PF02826"/>
    </source>
</evidence>
<dbReference type="CDD" id="cd12164">
    <property type="entry name" value="GDH_like_2"/>
    <property type="match status" value="1"/>
</dbReference>
<comment type="caution">
    <text evidence="4">The sequence shown here is derived from an EMBL/GenBank/DDBJ whole genome shotgun (WGS) entry which is preliminary data.</text>
</comment>
<keyword evidence="1" id="KW-0560">Oxidoreductase</keyword>
<dbReference type="GeneID" id="68848664"/>
<dbReference type="Proteomes" id="UP000004848">
    <property type="component" value="Unassembled WGS sequence"/>
</dbReference>
<accession>A0NZD9</accession>
<dbReference type="eggNOG" id="COG0111">
    <property type="taxonomic scope" value="Bacteria"/>
</dbReference>
<dbReference type="OrthoDB" id="9787219at2"/>
<evidence type="ECO:0000256" key="1">
    <source>
        <dbReference type="ARBA" id="ARBA00023002"/>
    </source>
</evidence>
<keyword evidence="2" id="KW-0520">NAD</keyword>
<evidence type="ECO:0000313" key="5">
    <source>
        <dbReference type="Proteomes" id="UP000004848"/>
    </source>
</evidence>
<dbReference type="RefSeq" id="WP_006938051.1">
    <property type="nucleotide sequence ID" value="NZ_AAUW01000018.1"/>
</dbReference>
<dbReference type="PANTHER" id="PTHR43333">
    <property type="entry name" value="2-HACID_DH_C DOMAIN-CONTAINING PROTEIN"/>
    <property type="match status" value="1"/>
</dbReference>
<dbReference type="GO" id="GO:0016491">
    <property type="term" value="F:oxidoreductase activity"/>
    <property type="evidence" value="ECO:0007669"/>
    <property type="project" value="UniProtKB-KW"/>
</dbReference>
<proteinExistence type="predicted"/>
<dbReference type="EMBL" id="AAUW01000018">
    <property type="protein sequence ID" value="EAV41818.1"/>
    <property type="molecule type" value="Genomic_DNA"/>
</dbReference>
<evidence type="ECO:0000256" key="2">
    <source>
        <dbReference type="ARBA" id="ARBA00023027"/>
    </source>
</evidence>